<dbReference type="Proteomes" id="UP000054279">
    <property type="component" value="Unassembled WGS sequence"/>
</dbReference>
<sequence length="399" mass="43063">MRSPLLNFLLPAIFLACGCLSLPSTPISVDAAGCSSSKYIVPGSLWLDTDGVLIQAHGGGMIEVNNTFYWFGEDHTPGGTNFQGISVYSSQDLVTWKNEGHALSPIAGTQIASDKVGERPKVIFSPATNQYILYFHSDEQGYDLHLQGIAVSPNITGPYKYLGSYQPLGSPSQDFGLFLDDDAQAYALYGSGGNNDITRLNPQYTNESAVVHTFSGTNLEAPGMLHNTDGVYYHILSQKTGYRPNDNVLYTATNLSGPWSSRTTIAPTGTNTWNSQNTFELKITGTSSTPFIFMGDRWDGNALGDSRYVWLPITFGSNRSVQLQWHDVWTIDVNTGATCFPQGTSYEAESGKLTGNATASSCTTCSGGQIVTGRSAVTIGNVTGTGSPQWVSFYYINTD</sequence>
<evidence type="ECO:0000313" key="6">
    <source>
        <dbReference type="EMBL" id="KIJ41201.1"/>
    </source>
</evidence>
<keyword evidence="5" id="KW-0732">Signal</keyword>
<proteinExistence type="inferred from homology"/>
<evidence type="ECO:0000313" key="7">
    <source>
        <dbReference type="Proteomes" id="UP000054279"/>
    </source>
</evidence>
<evidence type="ECO:0000256" key="1">
    <source>
        <dbReference type="ARBA" id="ARBA00009865"/>
    </source>
</evidence>
<name>A0A0C9VSZ8_SPHS4</name>
<evidence type="ECO:0000256" key="4">
    <source>
        <dbReference type="RuleBase" id="RU361187"/>
    </source>
</evidence>
<dbReference type="AlphaFoldDB" id="A0A0C9VSZ8"/>
<dbReference type="GO" id="GO:0004553">
    <property type="term" value="F:hydrolase activity, hydrolyzing O-glycosyl compounds"/>
    <property type="evidence" value="ECO:0007669"/>
    <property type="project" value="InterPro"/>
</dbReference>
<accession>A0A0C9VSZ8</accession>
<dbReference type="Gene3D" id="2.115.10.20">
    <property type="entry name" value="Glycosyl hydrolase domain, family 43"/>
    <property type="match status" value="1"/>
</dbReference>
<dbReference type="OrthoDB" id="5211809at2759"/>
<dbReference type="PANTHER" id="PTHR22925">
    <property type="entry name" value="GLYCOSYL HYDROLASE 43 FAMILY MEMBER"/>
    <property type="match status" value="1"/>
</dbReference>
<dbReference type="HOGENOM" id="CLU_016116_1_1_1"/>
<dbReference type="CDD" id="cd18821">
    <property type="entry name" value="GH43_Pc3Gal43A-like"/>
    <property type="match status" value="1"/>
</dbReference>
<comment type="similarity">
    <text evidence="1 4">Belongs to the glycosyl hydrolase 43 family.</text>
</comment>
<dbReference type="Pfam" id="PF04616">
    <property type="entry name" value="Glyco_hydro_43"/>
    <property type="match status" value="1"/>
</dbReference>
<dbReference type="InterPro" id="IPR023296">
    <property type="entry name" value="Glyco_hydro_beta-prop_sf"/>
</dbReference>
<feature type="non-terminal residue" evidence="6">
    <location>
        <position position="399"/>
    </location>
</feature>
<dbReference type="PANTHER" id="PTHR22925:SF39">
    <property type="entry name" value="PUTATIVE (AFU_ORTHOLOGUE AFUA_5G14190)-RELATED"/>
    <property type="match status" value="1"/>
</dbReference>
<dbReference type="InterPro" id="IPR006710">
    <property type="entry name" value="Glyco_hydro_43"/>
</dbReference>
<dbReference type="SUPFAM" id="SSF75005">
    <property type="entry name" value="Arabinanase/levansucrase/invertase"/>
    <property type="match status" value="1"/>
</dbReference>
<dbReference type="GO" id="GO:0005975">
    <property type="term" value="P:carbohydrate metabolic process"/>
    <property type="evidence" value="ECO:0007669"/>
    <property type="project" value="InterPro"/>
</dbReference>
<gene>
    <name evidence="6" type="ORF">M422DRAFT_172443</name>
</gene>
<reference evidence="6 7" key="1">
    <citation type="submission" date="2014-06" db="EMBL/GenBank/DDBJ databases">
        <title>Evolutionary Origins and Diversification of the Mycorrhizal Mutualists.</title>
        <authorList>
            <consortium name="DOE Joint Genome Institute"/>
            <consortium name="Mycorrhizal Genomics Consortium"/>
            <person name="Kohler A."/>
            <person name="Kuo A."/>
            <person name="Nagy L.G."/>
            <person name="Floudas D."/>
            <person name="Copeland A."/>
            <person name="Barry K.W."/>
            <person name="Cichocki N."/>
            <person name="Veneault-Fourrey C."/>
            <person name="LaButti K."/>
            <person name="Lindquist E.A."/>
            <person name="Lipzen A."/>
            <person name="Lundell T."/>
            <person name="Morin E."/>
            <person name="Murat C."/>
            <person name="Riley R."/>
            <person name="Ohm R."/>
            <person name="Sun H."/>
            <person name="Tunlid A."/>
            <person name="Henrissat B."/>
            <person name="Grigoriev I.V."/>
            <person name="Hibbett D.S."/>
            <person name="Martin F."/>
        </authorList>
    </citation>
    <scope>NUCLEOTIDE SEQUENCE [LARGE SCALE GENOMIC DNA]</scope>
    <source>
        <strain evidence="6 7">SS14</strain>
    </source>
</reference>
<evidence type="ECO:0000256" key="3">
    <source>
        <dbReference type="ARBA" id="ARBA00023295"/>
    </source>
</evidence>
<dbReference type="PROSITE" id="PS51257">
    <property type="entry name" value="PROKAR_LIPOPROTEIN"/>
    <property type="match status" value="1"/>
</dbReference>
<keyword evidence="3 4" id="KW-0326">Glycosidase</keyword>
<organism evidence="6 7">
    <name type="scientific">Sphaerobolus stellatus (strain SS14)</name>
    <dbReference type="NCBI Taxonomy" id="990650"/>
    <lineage>
        <taxon>Eukaryota</taxon>
        <taxon>Fungi</taxon>
        <taxon>Dikarya</taxon>
        <taxon>Basidiomycota</taxon>
        <taxon>Agaricomycotina</taxon>
        <taxon>Agaricomycetes</taxon>
        <taxon>Phallomycetidae</taxon>
        <taxon>Geastrales</taxon>
        <taxon>Sphaerobolaceae</taxon>
        <taxon>Sphaerobolus</taxon>
    </lineage>
</organism>
<keyword evidence="2 4" id="KW-0378">Hydrolase</keyword>
<feature type="chain" id="PRO_5002221881" evidence="5">
    <location>
        <begin position="22"/>
        <end position="399"/>
    </location>
</feature>
<keyword evidence="7" id="KW-1185">Reference proteome</keyword>
<protein>
    <submittedName>
        <fullName evidence="6">Carbohydrate-binding module family 35 protein</fullName>
    </submittedName>
</protein>
<feature type="signal peptide" evidence="5">
    <location>
        <begin position="1"/>
        <end position="21"/>
    </location>
</feature>
<evidence type="ECO:0000256" key="2">
    <source>
        <dbReference type="ARBA" id="ARBA00022801"/>
    </source>
</evidence>
<evidence type="ECO:0000256" key="5">
    <source>
        <dbReference type="SAM" id="SignalP"/>
    </source>
</evidence>
<dbReference type="EMBL" id="KN837138">
    <property type="protein sequence ID" value="KIJ41201.1"/>
    <property type="molecule type" value="Genomic_DNA"/>
</dbReference>